<reference evidence="2 3" key="1">
    <citation type="submission" date="2021-05" db="EMBL/GenBank/DDBJ databases">
        <title>Kineosporia and Streptomyces sp. nov. two new marine actinobacteria isolated from Coral.</title>
        <authorList>
            <person name="Buangrab K."/>
            <person name="Sutthacheep M."/>
            <person name="Yeemin T."/>
            <person name="Harunari E."/>
            <person name="Igarashi Y."/>
            <person name="Kanchanasin P."/>
            <person name="Tanasupawat S."/>
            <person name="Phongsopitanun W."/>
        </authorList>
    </citation>
    <scope>NUCLEOTIDE SEQUENCE [LARGE SCALE GENOMIC DNA]</scope>
    <source>
        <strain evidence="2 3">J2-2</strain>
    </source>
</reference>
<feature type="compositionally biased region" description="Low complexity" evidence="1">
    <location>
        <begin position="69"/>
        <end position="85"/>
    </location>
</feature>
<dbReference type="RefSeq" id="WP_214156523.1">
    <property type="nucleotide sequence ID" value="NZ_JAHBAY010000005.1"/>
</dbReference>
<evidence type="ECO:0000313" key="2">
    <source>
        <dbReference type="EMBL" id="MBT0770235.1"/>
    </source>
</evidence>
<protein>
    <submittedName>
        <fullName evidence="2">Uncharacterized protein</fullName>
    </submittedName>
</protein>
<sequence length="121" mass="12859">MVLLEAGIMTGAEQASRGPDARRRTVPVLRQALQDHDAAWQTAEAELTKPRYAVLRAVQQAPGIEHTAPPGAVVTSTSTTGGPAPRTSVRPALSSSRVTAAPPELVDDENRPRSANYRPRG</sequence>
<evidence type="ECO:0000313" key="3">
    <source>
        <dbReference type="Proteomes" id="UP001197247"/>
    </source>
</evidence>
<name>A0ABS5TGL5_9ACTN</name>
<evidence type="ECO:0000256" key="1">
    <source>
        <dbReference type="SAM" id="MobiDB-lite"/>
    </source>
</evidence>
<keyword evidence="3" id="KW-1185">Reference proteome</keyword>
<accession>A0ABS5TGL5</accession>
<gene>
    <name evidence="2" type="ORF">KIH74_14940</name>
</gene>
<proteinExistence type="predicted"/>
<comment type="caution">
    <text evidence="2">The sequence shown here is derived from an EMBL/GenBank/DDBJ whole genome shotgun (WGS) entry which is preliminary data.</text>
</comment>
<feature type="region of interest" description="Disordered" evidence="1">
    <location>
        <begin position="62"/>
        <end position="121"/>
    </location>
</feature>
<dbReference type="Proteomes" id="UP001197247">
    <property type="component" value="Unassembled WGS sequence"/>
</dbReference>
<organism evidence="2 3">
    <name type="scientific">Kineosporia corallincola</name>
    <dbReference type="NCBI Taxonomy" id="2835133"/>
    <lineage>
        <taxon>Bacteria</taxon>
        <taxon>Bacillati</taxon>
        <taxon>Actinomycetota</taxon>
        <taxon>Actinomycetes</taxon>
        <taxon>Kineosporiales</taxon>
        <taxon>Kineosporiaceae</taxon>
        <taxon>Kineosporia</taxon>
    </lineage>
</organism>
<dbReference type="EMBL" id="JAHBAY010000005">
    <property type="protein sequence ID" value="MBT0770235.1"/>
    <property type="molecule type" value="Genomic_DNA"/>
</dbReference>